<evidence type="ECO:0000256" key="1">
    <source>
        <dbReference type="ARBA" id="ARBA00004141"/>
    </source>
</evidence>
<evidence type="ECO:0000256" key="5">
    <source>
        <dbReference type="ARBA" id="ARBA00022970"/>
    </source>
</evidence>
<feature type="domain" description="Amino acid transporter transmembrane" evidence="12">
    <location>
        <begin position="3"/>
        <end position="251"/>
    </location>
</feature>
<feature type="transmembrane region" description="Helical" evidence="11">
    <location>
        <begin position="167"/>
        <end position="187"/>
    </location>
</feature>
<dbReference type="EMBL" id="GHBP01001437">
    <property type="protein sequence ID" value="NDJ92741.1"/>
    <property type="molecule type" value="Transcribed_RNA"/>
</dbReference>
<feature type="transmembrane region" description="Helical" evidence="11">
    <location>
        <begin position="127"/>
        <end position="146"/>
    </location>
</feature>
<evidence type="ECO:0000313" key="13">
    <source>
        <dbReference type="EMBL" id="NDJ92741.1"/>
    </source>
</evidence>
<feature type="transmembrane region" description="Helical" evidence="11">
    <location>
        <begin position="226"/>
        <end position="249"/>
    </location>
</feature>
<evidence type="ECO:0000256" key="2">
    <source>
        <dbReference type="ARBA" id="ARBA00008066"/>
    </source>
</evidence>
<dbReference type="GO" id="GO:0015179">
    <property type="term" value="F:L-amino acid transmembrane transporter activity"/>
    <property type="evidence" value="ECO:0007669"/>
    <property type="project" value="TreeGrafter"/>
</dbReference>
<comment type="similarity">
    <text evidence="2">Belongs to the amino acid/polyamine transporter 2 family.</text>
</comment>
<protein>
    <recommendedName>
        <fullName evidence="9">Putative sodium-coupled neutral amino acid transporter 11</fullName>
    </recommendedName>
    <alternativeName>
        <fullName evidence="10">Solute carrier family 38 member 11</fullName>
    </alternativeName>
</protein>
<keyword evidence="4 11" id="KW-0812">Transmembrane</keyword>
<comment type="function">
    <text evidence="8">Putative sodium-dependent amino acid/proton antiporter.</text>
</comment>
<evidence type="ECO:0000256" key="4">
    <source>
        <dbReference type="ARBA" id="ARBA00022692"/>
    </source>
</evidence>
<evidence type="ECO:0000256" key="6">
    <source>
        <dbReference type="ARBA" id="ARBA00022989"/>
    </source>
</evidence>
<name>A0A6G3MFJ6_HENSL</name>
<keyword evidence="6 11" id="KW-1133">Transmembrane helix</keyword>
<feature type="transmembrane region" description="Helical" evidence="11">
    <location>
        <begin position="193"/>
        <end position="214"/>
    </location>
</feature>
<dbReference type="PANTHER" id="PTHR22950">
    <property type="entry name" value="AMINO ACID TRANSPORTER"/>
    <property type="match status" value="1"/>
</dbReference>
<accession>A0A6G3MFJ6</accession>
<sequence>MPKHLSVLSNISMISILFVMFYVFAFISRIEKSSKNILILPEYWRIGSSGYFQSLGTFFFSYSIHHNIIPIYYSLRKNSITRFSFSLFTSILLSTIIYFLCMISGFLSFSGVVNSNLFQSYCPDDKLIIAARIVFTITLMGTYPFQIFSARDAILEISKDYFSQTKWIRYSISFALVLIYGIFSLISKSVGPIIEIGGALTAGPLTMIFPPLIYYKSITKITNIGIPHLIFLTFLVISGILLMIIGPVFSIRDMLQGENEIPQYWC</sequence>
<dbReference type="PANTHER" id="PTHR22950:SF458">
    <property type="entry name" value="SODIUM-COUPLED NEUTRAL AMINO ACID TRANSPORTER 11-RELATED"/>
    <property type="match status" value="1"/>
</dbReference>
<dbReference type="Pfam" id="PF01490">
    <property type="entry name" value="Aa_trans"/>
    <property type="match status" value="1"/>
</dbReference>
<evidence type="ECO:0000256" key="8">
    <source>
        <dbReference type="ARBA" id="ARBA00037101"/>
    </source>
</evidence>
<comment type="subcellular location">
    <subcellularLocation>
        <location evidence="1">Membrane</location>
        <topology evidence="1">Multi-pass membrane protein</topology>
    </subcellularLocation>
</comment>
<feature type="transmembrane region" description="Helical" evidence="11">
    <location>
        <begin position="50"/>
        <end position="73"/>
    </location>
</feature>
<reference evidence="13" key="1">
    <citation type="submission" date="2018-11" db="EMBL/GenBank/DDBJ databases">
        <title>Henneguya salminicola genome and transcriptome.</title>
        <authorList>
            <person name="Yahalomi D."/>
            <person name="Atkinson S.D."/>
            <person name="Neuhof M."/>
            <person name="Chang E.S."/>
            <person name="Philippe H."/>
            <person name="Cartwright P."/>
            <person name="Bartholomew J.L."/>
            <person name="Huchon D."/>
        </authorList>
    </citation>
    <scope>NUCLEOTIDE SEQUENCE</scope>
    <source>
        <strain evidence="13">Hz1</strain>
        <tissue evidence="13">Whole</tissue>
    </source>
</reference>
<keyword evidence="7 11" id="KW-0472">Membrane</keyword>
<dbReference type="InterPro" id="IPR013057">
    <property type="entry name" value="AA_transpt_TM"/>
</dbReference>
<proteinExistence type="inferred from homology"/>
<organism evidence="13">
    <name type="scientific">Henneguya salminicola</name>
    <name type="common">Myxosporean</name>
    <dbReference type="NCBI Taxonomy" id="69463"/>
    <lineage>
        <taxon>Eukaryota</taxon>
        <taxon>Metazoa</taxon>
        <taxon>Cnidaria</taxon>
        <taxon>Myxozoa</taxon>
        <taxon>Myxosporea</taxon>
        <taxon>Bivalvulida</taxon>
        <taxon>Platysporina</taxon>
        <taxon>Myxobolidae</taxon>
        <taxon>Henneguya</taxon>
    </lineage>
</organism>
<evidence type="ECO:0000256" key="3">
    <source>
        <dbReference type="ARBA" id="ARBA00022448"/>
    </source>
</evidence>
<evidence type="ECO:0000256" key="7">
    <source>
        <dbReference type="ARBA" id="ARBA00023136"/>
    </source>
</evidence>
<feature type="transmembrane region" description="Helical" evidence="11">
    <location>
        <begin position="85"/>
        <end position="107"/>
    </location>
</feature>
<dbReference type="AlphaFoldDB" id="A0A6G3MFJ6"/>
<keyword evidence="3" id="KW-0813">Transport</keyword>
<evidence type="ECO:0000256" key="11">
    <source>
        <dbReference type="SAM" id="Phobius"/>
    </source>
</evidence>
<dbReference type="GO" id="GO:0016020">
    <property type="term" value="C:membrane"/>
    <property type="evidence" value="ECO:0007669"/>
    <property type="project" value="UniProtKB-SubCell"/>
</dbReference>
<feature type="transmembrane region" description="Helical" evidence="11">
    <location>
        <begin position="7"/>
        <end position="30"/>
    </location>
</feature>
<keyword evidence="5" id="KW-0029">Amino-acid transport</keyword>
<evidence type="ECO:0000256" key="10">
    <source>
        <dbReference type="ARBA" id="ARBA00041723"/>
    </source>
</evidence>
<evidence type="ECO:0000259" key="12">
    <source>
        <dbReference type="Pfam" id="PF01490"/>
    </source>
</evidence>
<evidence type="ECO:0000256" key="9">
    <source>
        <dbReference type="ARBA" id="ARBA00040814"/>
    </source>
</evidence>